<dbReference type="InterPro" id="IPR010359">
    <property type="entry name" value="IrrE_HExxH"/>
</dbReference>
<keyword evidence="3" id="KW-1185">Reference proteome</keyword>
<evidence type="ECO:0000313" key="3">
    <source>
        <dbReference type="Proteomes" id="UP000677616"/>
    </source>
</evidence>
<evidence type="ECO:0000259" key="1">
    <source>
        <dbReference type="Pfam" id="PF06114"/>
    </source>
</evidence>
<dbReference type="Pfam" id="PF06114">
    <property type="entry name" value="Peptidase_M78"/>
    <property type="match status" value="1"/>
</dbReference>
<feature type="domain" description="IrrE N-terminal-like" evidence="1">
    <location>
        <begin position="40"/>
        <end position="156"/>
    </location>
</feature>
<dbReference type="PANTHER" id="PTHR43236">
    <property type="entry name" value="ANTITOXIN HIGA1"/>
    <property type="match status" value="1"/>
</dbReference>
<organism evidence="2 3">
    <name type="scientific">Streptococcus oriscaviae</name>
    <dbReference type="NCBI Taxonomy" id="2781599"/>
    <lineage>
        <taxon>Bacteria</taxon>
        <taxon>Bacillati</taxon>
        <taxon>Bacillota</taxon>
        <taxon>Bacilli</taxon>
        <taxon>Lactobacillales</taxon>
        <taxon>Streptococcaceae</taxon>
        <taxon>Streptococcus</taxon>
    </lineage>
</organism>
<reference evidence="2 3" key="1">
    <citation type="submission" date="2021-04" db="EMBL/GenBank/DDBJ databases">
        <title>Complete genome sequence of a novel Streptococcus species.</title>
        <authorList>
            <person name="Teng J.L.L."/>
        </authorList>
    </citation>
    <scope>NUCLEOTIDE SEQUENCE [LARGE SCALE GENOMIC DNA]</scope>
    <source>
        <strain evidence="2 3">HKU75</strain>
    </source>
</reference>
<gene>
    <name evidence="2" type="ORF">INT76_06830</name>
</gene>
<dbReference type="PANTHER" id="PTHR43236:SF2">
    <property type="entry name" value="BLL0069 PROTEIN"/>
    <property type="match status" value="1"/>
</dbReference>
<name>A0ABX7YIP0_9STRE</name>
<dbReference type="EMBL" id="CP073084">
    <property type="protein sequence ID" value="QUE53573.1"/>
    <property type="molecule type" value="Genomic_DNA"/>
</dbReference>
<dbReference type="Gene3D" id="1.10.10.2910">
    <property type="match status" value="1"/>
</dbReference>
<evidence type="ECO:0000313" key="2">
    <source>
        <dbReference type="EMBL" id="QUE53573.1"/>
    </source>
</evidence>
<proteinExistence type="predicted"/>
<dbReference type="Proteomes" id="UP000677616">
    <property type="component" value="Chromosome"/>
</dbReference>
<dbReference type="InterPro" id="IPR052345">
    <property type="entry name" value="Rad_response_metalloprotease"/>
</dbReference>
<protein>
    <submittedName>
        <fullName evidence="2">ImmA/IrrE family metallo-endopeptidase</fullName>
    </submittedName>
</protein>
<dbReference type="RefSeq" id="WP_212569746.1">
    <property type="nucleotide sequence ID" value="NZ_CP073084.1"/>
</dbReference>
<accession>A0ABX7YIP0</accession>
<sequence length="281" mass="32762">MTKQRITSIAQNYIYKYMKMNDIKTHQYSYHSFFHYMTNKLDILVMEHNLHNDIAGLSIIDKHGHSSISYQKAHHPHRQNFTKCHELGHFLLEHEGSVFTFSHEQSPQESEANLFAGQILAPDIILYGKIVKDNKTFQEILKDLEISSETLKIRLTQLLSDNSTISPKTIETIIQDYLTLKNNNLKGFLEEISSKIILDYQNVKIDPLEHLEYLLEFNDIVTSLQVPELSKPSFKNKLPTHLSLQHYWGKGIEIYYCYNNQKLTAAKAKKNAKNIWFSLAY</sequence>